<feature type="transmembrane region" description="Helical" evidence="1">
    <location>
        <begin position="22"/>
        <end position="45"/>
    </location>
</feature>
<keyword evidence="3" id="KW-1185">Reference proteome</keyword>
<evidence type="ECO:0000256" key="1">
    <source>
        <dbReference type="SAM" id="Phobius"/>
    </source>
</evidence>
<protein>
    <submittedName>
        <fullName evidence="2">UPF0716 protein FxsA</fullName>
    </submittedName>
</protein>
<dbReference type="GO" id="GO:0016020">
    <property type="term" value="C:membrane"/>
    <property type="evidence" value="ECO:0007669"/>
    <property type="project" value="InterPro"/>
</dbReference>
<accession>A0A4R6SN51</accession>
<keyword evidence="1" id="KW-0472">Membrane</keyword>
<dbReference type="Proteomes" id="UP000295444">
    <property type="component" value="Unassembled WGS sequence"/>
</dbReference>
<name>A0A4R6SN51_LABRH</name>
<dbReference type="RefSeq" id="WP_133848178.1">
    <property type="nucleotide sequence ID" value="NZ_SNXZ01000001.1"/>
</dbReference>
<dbReference type="EMBL" id="SNXZ01000001">
    <property type="protein sequence ID" value="TDQ05424.1"/>
    <property type="molecule type" value="Genomic_DNA"/>
</dbReference>
<dbReference type="NCBIfam" id="NF008528">
    <property type="entry name" value="PRK11463.1-2"/>
    <property type="match status" value="1"/>
</dbReference>
<feature type="transmembrane region" description="Helical" evidence="1">
    <location>
        <begin position="73"/>
        <end position="99"/>
    </location>
</feature>
<keyword evidence="1" id="KW-0812">Transmembrane</keyword>
<dbReference type="PANTHER" id="PTHR35335">
    <property type="entry name" value="UPF0716 PROTEIN FXSA"/>
    <property type="match status" value="1"/>
</dbReference>
<dbReference type="InterPro" id="IPR007313">
    <property type="entry name" value="FxsA"/>
</dbReference>
<dbReference type="PANTHER" id="PTHR35335:SF1">
    <property type="entry name" value="UPF0716 PROTEIN FXSA"/>
    <property type="match status" value="1"/>
</dbReference>
<organism evidence="2 3">
    <name type="scientific">Labedaea rhizosphaerae</name>
    <dbReference type="NCBI Taxonomy" id="598644"/>
    <lineage>
        <taxon>Bacteria</taxon>
        <taxon>Bacillati</taxon>
        <taxon>Actinomycetota</taxon>
        <taxon>Actinomycetes</taxon>
        <taxon>Pseudonocardiales</taxon>
        <taxon>Pseudonocardiaceae</taxon>
        <taxon>Labedaea</taxon>
    </lineage>
</organism>
<proteinExistence type="predicted"/>
<comment type="caution">
    <text evidence="2">The sequence shown here is derived from an EMBL/GenBank/DDBJ whole genome shotgun (WGS) entry which is preliminary data.</text>
</comment>
<dbReference type="OrthoDB" id="9792788at2"/>
<keyword evidence="1" id="KW-1133">Transmembrane helix</keyword>
<sequence length="150" mass="16320">MPVLILVLAALAVEITVMVLVGSAIGVLPTILLLIAATVLGGWLLRREGARTLTAFRDAVLARRPPHKELADGVLIAAAAMLIALPGFVSDVVAIFLLFPPTRAIVRRRWVRRAEARQQTMFVDGEVVDSTPDDAEPRPYIVIPEARREP</sequence>
<gene>
    <name evidence="2" type="ORF">EV186_1011394</name>
</gene>
<reference evidence="2 3" key="1">
    <citation type="submission" date="2019-03" db="EMBL/GenBank/DDBJ databases">
        <title>Genomic Encyclopedia of Type Strains, Phase IV (KMG-IV): sequencing the most valuable type-strain genomes for metagenomic binning, comparative biology and taxonomic classification.</title>
        <authorList>
            <person name="Goeker M."/>
        </authorList>
    </citation>
    <scope>NUCLEOTIDE SEQUENCE [LARGE SCALE GENOMIC DNA]</scope>
    <source>
        <strain evidence="2 3">DSM 45361</strain>
    </source>
</reference>
<dbReference type="AlphaFoldDB" id="A0A4R6SN51"/>
<dbReference type="Pfam" id="PF04186">
    <property type="entry name" value="FxsA"/>
    <property type="match status" value="1"/>
</dbReference>
<evidence type="ECO:0000313" key="2">
    <source>
        <dbReference type="EMBL" id="TDQ05424.1"/>
    </source>
</evidence>
<evidence type="ECO:0000313" key="3">
    <source>
        <dbReference type="Proteomes" id="UP000295444"/>
    </source>
</evidence>